<dbReference type="SUPFAM" id="SSF51366">
    <property type="entry name" value="Ribulose-phoshate binding barrel"/>
    <property type="match status" value="1"/>
</dbReference>
<dbReference type="EMBL" id="BARU01003254">
    <property type="protein sequence ID" value="GAH21992.1"/>
    <property type="molecule type" value="Genomic_DNA"/>
</dbReference>
<dbReference type="PANTHER" id="PTHR32119:SF2">
    <property type="entry name" value="OROTIDINE 5'-PHOSPHATE DECARBOXYLASE"/>
    <property type="match status" value="1"/>
</dbReference>
<reference evidence="9" key="1">
    <citation type="journal article" date="2014" name="Front. Microbiol.">
        <title>High frequency of phylogenetically diverse reductive dehalogenase-homologous genes in deep subseafloor sedimentary metagenomes.</title>
        <authorList>
            <person name="Kawai M."/>
            <person name="Futagami T."/>
            <person name="Toyoda A."/>
            <person name="Takaki Y."/>
            <person name="Nishi S."/>
            <person name="Hori S."/>
            <person name="Arai W."/>
            <person name="Tsubouchi T."/>
            <person name="Morono Y."/>
            <person name="Uchiyama I."/>
            <person name="Ito T."/>
            <person name="Fujiyama A."/>
            <person name="Inagaki F."/>
            <person name="Takami H."/>
        </authorList>
    </citation>
    <scope>NUCLEOTIDE SEQUENCE</scope>
    <source>
        <strain evidence="9">Expedition CK06-06</strain>
    </source>
</reference>
<evidence type="ECO:0000256" key="6">
    <source>
        <dbReference type="ARBA" id="ARBA00023239"/>
    </source>
</evidence>
<dbReference type="Pfam" id="PF00215">
    <property type="entry name" value="OMPdecase"/>
    <property type="match status" value="1"/>
</dbReference>
<dbReference type="GO" id="GO:0004590">
    <property type="term" value="F:orotidine-5'-phosphate decarboxylase activity"/>
    <property type="evidence" value="ECO:0007669"/>
    <property type="project" value="UniProtKB-EC"/>
</dbReference>
<dbReference type="GO" id="GO:0006207">
    <property type="term" value="P:'de novo' pyrimidine nucleobase biosynthetic process"/>
    <property type="evidence" value="ECO:0007669"/>
    <property type="project" value="InterPro"/>
</dbReference>
<dbReference type="GO" id="GO:0005829">
    <property type="term" value="C:cytosol"/>
    <property type="evidence" value="ECO:0007669"/>
    <property type="project" value="TreeGrafter"/>
</dbReference>
<sequence length="116" mass="13093">LLTSLSSRILKEELGIERNLTEEIIHLAGLARKAGLDGVITSAWELEELRRNFGSDFILVVPGIRPLRSAKFEQRRVSTPKEAIEKGADFLVVGRPILNSHDPVEITKRILREMNH</sequence>
<dbReference type="AlphaFoldDB" id="X1DP99"/>
<keyword evidence="6" id="KW-0456">Lyase</keyword>
<gene>
    <name evidence="9" type="ORF">S03H2_07159</name>
</gene>
<organism evidence="9">
    <name type="scientific">marine sediment metagenome</name>
    <dbReference type="NCBI Taxonomy" id="412755"/>
    <lineage>
        <taxon>unclassified sequences</taxon>
        <taxon>metagenomes</taxon>
        <taxon>ecological metagenomes</taxon>
    </lineage>
</organism>
<dbReference type="InterPro" id="IPR001754">
    <property type="entry name" value="OMPdeCOase_dom"/>
</dbReference>
<feature type="domain" description="Orotidine 5'-phosphate decarboxylase" evidence="8">
    <location>
        <begin position="2"/>
        <end position="110"/>
    </location>
</feature>
<dbReference type="UniPathway" id="UPA00070">
    <property type="reaction ID" value="UER00120"/>
</dbReference>
<proteinExistence type="predicted"/>
<evidence type="ECO:0000256" key="3">
    <source>
        <dbReference type="ARBA" id="ARBA00021923"/>
    </source>
</evidence>
<dbReference type="GO" id="GO:0044205">
    <property type="term" value="P:'de novo' UMP biosynthetic process"/>
    <property type="evidence" value="ECO:0007669"/>
    <property type="project" value="UniProtKB-UniPathway"/>
</dbReference>
<evidence type="ECO:0000256" key="7">
    <source>
        <dbReference type="ARBA" id="ARBA00033428"/>
    </source>
</evidence>
<name>X1DP99_9ZZZZ</name>
<keyword evidence="5" id="KW-0665">Pyrimidine biosynthesis</keyword>
<dbReference type="EC" id="4.1.1.23" evidence="2"/>
<dbReference type="InterPro" id="IPR014732">
    <property type="entry name" value="OMPdecase"/>
</dbReference>
<evidence type="ECO:0000256" key="4">
    <source>
        <dbReference type="ARBA" id="ARBA00022793"/>
    </source>
</evidence>
<dbReference type="PANTHER" id="PTHR32119">
    <property type="entry name" value="OROTIDINE 5'-PHOSPHATE DECARBOXYLASE"/>
    <property type="match status" value="1"/>
</dbReference>
<evidence type="ECO:0000259" key="8">
    <source>
        <dbReference type="Pfam" id="PF00215"/>
    </source>
</evidence>
<dbReference type="InterPro" id="IPR013785">
    <property type="entry name" value="Aldolase_TIM"/>
</dbReference>
<keyword evidence="4" id="KW-0210">Decarboxylase</keyword>
<protein>
    <recommendedName>
        <fullName evidence="3">Orotidine 5'-phosphate decarboxylase</fullName>
        <ecNumber evidence="2">4.1.1.23</ecNumber>
    </recommendedName>
    <alternativeName>
        <fullName evidence="7">OMP decarboxylase</fullName>
    </alternativeName>
</protein>
<dbReference type="Gene3D" id="3.20.20.70">
    <property type="entry name" value="Aldolase class I"/>
    <property type="match status" value="1"/>
</dbReference>
<evidence type="ECO:0000313" key="9">
    <source>
        <dbReference type="EMBL" id="GAH21992.1"/>
    </source>
</evidence>
<evidence type="ECO:0000256" key="2">
    <source>
        <dbReference type="ARBA" id="ARBA00012321"/>
    </source>
</evidence>
<evidence type="ECO:0000256" key="1">
    <source>
        <dbReference type="ARBA" id="ARBA00004861"/>
    </source>
</evidence>
<comment type="pathway">
    <text evidence="1">Pyrimidine metabolism; UMP biosynthesis via de novo pathway; UMP from orotate: step 2/2.</text>
</comment>
<comment type="caution">
    <text evidence="9">The sequence shown here is derived from an EMBL/GenBank/DDBJ whole genome shotgun (WGS) entry which is preliminary data.</text>
</comment>
<dbReference type="InterPro" id="IPR011060">
    <property type="entry name" value="RibuloseP-bd_barrel"/>
</dbReference>
<accession>X1DP99</accession>
<evidence type="ECO:0000256" key="5">
    <source>
        <dbReference type="ARBA" id="ARBA00022975"/>
    </source>
</evidence>
<feature type="non-terminal residue" evidence="9">
    <location>
        <position position="1"/>
    </location>
</feature>